<feature type="transmembrane region" description="Helical" evidence="7">
    <location>
        <begin position="96"/>
        <end position="113"/>
    </location>
</feature>
<dbReference type="SUPFAM" id="SSF48403">
    <property type="entry name" value="Ankyrin repeat"/>
    <property type="match status" value="1"/>
</dbReference>
<evidence type="ECO:0000256" key="7">
    <source>
        <dbReference type="SAM" id="Phobius"/>
    </source>
</evidence>
<feature type="repeat" description="ANK" evidence="6">
    <location>
        <begin position="658"/>
        <end position="692"/>
    </location>
</feature>
<feature type="repeat" description="ANK" evidence="6">
    <location>
        <begin position="726"/>
        <end position="758"/>
    </location>
</feature>
<dbReference type="InterPro" id="IPR036770">
    <property type="entry name" value="Ankyrin_rpt-contain_sf"/>
</dbReference>
<feature type="transmembrane region" description="Helical" evidence="7">
    <location>
        <begin position="176"/>
        <end position="200"/>
    </location>
</feature>
<dbReference type="InterPro" id="IPR049326">
    <property type="entry name" value="Rhodopsin_dom_fungi"/>
</dbReference>
<keyword evidence="6" id="KW-0040">ANK repeat</keyword>
<evidence type="ECO:0000256" key="5">
    <source>
        <dbReference type="ARBA" id="ARBA00038359"/>
    </source>
</evidence>
<keyword evidence="10" id="KW-1185">Reference proteome</keyword>
<feature type="transmembrane region" description="Helical" evidence="7">
    <location>
        <begin position="133"/>
        <end position="156"/>
    </location>
</feature>
<evidence type="ECO:0000256" key="4">
    <source>
        <dbReference type="ARBA" id="ARBA00023136"/>
    </source>
</evidence>
<dbReference type="EMBL" id="SWKU01000028">
    <property type="protein sequence ID" value="KAF2996249.1"/>
    <property type="molecule type" value="Genomic_DNA"/>
</dbReference>
<evidence type="ECO:0000313" key="9">
    <source>
        <dbReference type="EMBL" id="KAF2996249.1"/>
    </source>
</evidence>
<keyword evidence="4 7" id="KW-0472">Membrane</keyword>
<evidence type="ECO:0000259" key="8">
    <source>
        <dbReference type="Pfam" id="PF20684"/>
    </source>
</evidence>
<feature type="transmembrane region" description="Helical" evidence="7">
    <location>
        <begin position="212"/>
        <end position="229"/>
    </location>
</feature>
<protein>
    <recommendedName>
        <fullName evidence="8">Rhodopsin domain-containing protein</fullName>
    </recommendedName>
</protein>
<dbReference type="Pfam" id="PF12796">
    <property type="entry name" value="Ank_2"/>
    <property type="match status" value="1"/>
</dbReference>
<feature type="domain" description="Rhodopsin" evidence="8">
    <location>
        <begin position="40"/>
        <end position="275"/>
    </location>
</feature>
<accession>A0A9P4T758</accession>
<evidence type="ECO:0000256" key="2">
    <source>
        <dbReference type="ARBA" id="ARBA00022692"/>
    </source>
</evidence>
<dbReference type="GO" id="GO:0016020">
    <property type="term" value="C:membrane"/>
    <property type="evidence" value="ECO:0007669"/>
    <property type="project" value="UniProtKB-SubCell"/>
</dbReference>
<evidence type="ECO:0000256" key="1">
    <source>
        <dbReference type="ARBA" id="ARBA00004141"/>
    </source>
</evidence>
<reference evidence="9" key="1">
    <citation type="submission" date="2019-04" db="EMBL/GenBank/DDBJ databases">
        <title>Sequencing of skin fungus with MAO and IRED activity.</title>
        <authorList>
            <person name="Marsaioli A.J."/>
            <person name="Bonatto J.M.C."/>
            <person name="Reis Junior O."/>
        </authorList>
    </citation>
    <scope>NUCLEOTIDE SEQUENCE</scope>
    <source>
        <strain evidence="9">30M1</strain>
    </source>
</reference>
<feature type="transmembrane region" description="Helical" evidence="7">
    <location>
        <begin position="56"/>
        <end position="76"/>
    </location>
</feature>
<keyword evidence="2 7" id="KW-0812">Transmembrane</keyword>
<dbReference type="PROSITE" id="PS50088">
    <property type="entry name" value="ANK_REPEAT"/>
    <property type="match status" value="3"/>
</dbReference>
<gene>
    <name evidence="9" type="ORF">E8E13_003882</name>
</gene>
<dbReference type="Proteomes" id="UP000801428">
    <property type="component" value="Unassembled WGS sequence"/>
</dbReference>
<comment type="similarity">
    <text evidence="5">Belongs to the SAT4 family.</text>
</comment>
<evidence type="ECO:0000256" key="6">
    <source>
        <dbReference type="PROSITE-ProRule" id="PRU00023"/>
    </source>
</evidence>
<feature type="transmembrane region" description="Helical" evidence="7">
    <location>
        <begin position="23"/>
        <end position="44"/>
    </location>
</feature>
<name>A0A9P4T758_CURKU</name>
<comment type="subcellular location">
    <subcellularLocation>
        <location evidence="1">Membrane</location>
        <topology evidence="1">Multi-pass membrane protein</topology>
    </subcellularLocation>
</comment>
<evidence type="ECO:0000313" key="10">
    <source>
        <dbReference type="Proteomes" id="UP000801428"/>
    </source>
</evidence>
<dbReference type="Pfam" id="PF00023">
    <property type="entry name" value="Ank"/>
    <property type="match status" value="1"/>
</dbReference>
<dbReference type="InterPro" id="IPR002110">
    <property type="entry name" value="Ankyrin_rpt"/>
</dbReference>
<feature type="repeat" description="ANK" evidence="6">
    <location>
        <begin position="624"/>
        <end position="656"/>
    </location>
</feature>
<proteinExistence type="inferred from homology"/>
<dbReference type="OrthoDB" id="3686745at2759"/>
<dbReference type="PROSITE" id="PS50297">
    <property type="entry name" value="ANK_REP_REGION"/>
    <property type="match status" value="3"/>
</dbReference>
<dbReference type="PANTHER" id="PTHR33048:SF47">
    <property type="entry name" value="INTEGRAL MEMBRANE PROTEIN-RELATED"/>
    <property type="match status" value="1"/>
</dbReference>
<evidence type="ECO:0000256" key="3">
    <source>
        <dbReference type="ARBA" id="ARBA00022989"/>
    </source>
</evidence>
<dbReference type="SMART" id="SM00248">
    <property type="entry name" value="ANK"/>
    <property type="match status" value="4"/>
</dbReference>
<dbReference type="InterPro" id="IPR052337">
    <property type="entry name" value="SAT4-like"/>
</dbReference>
<comment type="caution">
    <text evidence="9">The sequence shown here is derived from an EMBL/GenBank/DDBJ whole genome shotgun (WGS) entry which is preliminary data.</text>
</comment>
<dbReference type="Gene3D" id="1.25.40.20">
    <property type="entry name" value="Ankyrin repeat-containing domain"/>
    <property type="match status" value="1"/>
</dbReference>
<organism evidence="9 10">
    <name type="scientific">Curvularia kusanoi</name>
    <name type="common">Cochliobolus kusanoi</name>
    <dbReference type="NCBI Taxonomy" id="90978"/>
    <lineage>
        <taxon>Eukaryota</taxon>
        <taxon>Fungi</taxon>
        <taxon>Dikarya</taxon>
        <taxon>Ascomycota</taxon>
        <taxon>Pezizomycotina</taxon>
        <taxon>Dothideomycetes</taxon>
        <taxon>Pleosporomycetidae</taxon>
        <taxon>Pleosporales</taxon>
        <taxon>Pleosporineae</taxon>
        <taxon>Pleosporaceae</taxon>
        <taxon>Curvularia</taxon>
    </lineage>
</organism>
<dbReference type="AlphaFoldDB" id="A0A9P4T758"/>
<dbReference type="PANTHER" id="PTHR33048">
    <property type="entry name" value="PTH11-LIKE INTEGRAL MEMBRANE PROTEIN (AFU_ORTHOLOGUE AFUA_5G11245)"/>
    <property type="match status" value="1"/>
</dbReference>
<sequence>MSASAARPALSAEYLAADRGTQILVVVILCPTLAFLIVTLRLYTRLRITKTASREDYAIVLATVFSIAWSVCQIIQVKHGLGRHIEAVNLENTITSLKALYASIVFYVFGLFFTKMSIYFQFLRLSVEQPIRIFCWVSIWFTVAVGIEALFTGVLQCLPVARFWDFRIPGKCLNTTALYFTNAAILIVQDISCVVLPFFILRQLTMPRKEKISVMLVLCLGGFGAIASICRLHSVYVLTTSTDITWDNTGLVSWTDIELNVGIICASLPTLRAFIIKIWPTAFLSSLTSGRSASNNQGSEGHYYEMEGSVMRRSAYLFHMDPLSVTASILAIIGAAEKVTKGLQCLQELRNAQEDAQLCCNEISALKAVCYQIDHVQRQWDTKPQTQRPSDEIFELLNASLIGARSSLLKFDVLLQYRIIRPSDSVAGSSPHQKVMRHRWFIEKKKIEKFRNEVRQARSDLFDIVELADLDHSMRIGYQITSFMMKTEAISMSQADTNGQILKSLSDNQHTTENLGRNMETQFQTFATAISENVEKALLRVQRPFSSNGTPRSPLGVNDTNVVVIRKAVDENTTSTLESMFDEPDRLNELQFSERHRKVLGLPEGETDGPDGMNEHDVDTCDAMGRTPLQWAVLRNDLANVRSLLHCGASPNKQAEYSGETSMHFAARARDIDVEIIQLLLEHNGDINCEDLFAQTPLSRAIGHGAQATELLIRAGADVNMQDSRYGWTALHAAVFFGEASCVEALLAAGANPSLRTISGKNAVAFAHLSAFIAVLEVFSRFRTIMKPAFEEYDRGLKLDELQQYRQDFGYAPVSNEWWTLWTDLVDDLCYPELDFATEQPDGVLEDDDRSDNDETFEDALEII</sequence>
<dbReference type="Pfam" id="PF20684">
    <property type="entry name" value="Fung_rhodopsin"/>
    <property type="match status" value="1"/>
</dbReference>
<keyword evidence="3 7" id="KW-1133">Transmembrane helix</keyword>